<dbReference type="PROSITE" id="PS50878">
    <property type="entry name" value="RT_POL"/>
    <property type="match status" value="1"/>
</dbReference>
<dbReference type="PANTHER" id="PTHR46890:SF48">
    <property type="entry name" value="RNA-DIRECTED DNA POLYMERASE"/>
    <property type="match status" value="1"/>
</dbReference>
<dbReference type="CDD" id="cd01650">
    <property type="entry name" value="RT_nLTR_like"/>
    <property type="match status" value="1"/>
</dbReference>
<name>A0A1J3E7V7_NOCCA</name>
<evidence type="ECO:0000313" key="2">
    <source>
        <dbReference type="EMBL" id="JAU25164.1"/>
    </source>
</evidence>
<sequence length="172" mass="19291">MKDFRPIACCNFLYKVISKILLNRLKSLLPEAIEPNQSAFVKSRLMLENVLLAAELVNGYHKTSIAMRCVIKFYISKAFDTVKWSFILTVLQYMGLPDQFIKWIHVCISAVSFSVAVNGELEGFFSSTRGIRQGCSLSPYLYLIPNNVLSKLLNRAAAAGTFGPILCVEMLN</sequence>
<dbReference type="SUPFAM" id="SSF56672">
    <property type="entry name" value="DNA/RNA polymerases"/>
    <property type="match status" value="1"/>
</dbReference>
<gene>
    <name evidence="2" type="ORF">GA_TR19624_c0_g1_i1_g.64826</name>
</gene>
<organism evidence="2">
    <name type="scientific">Noccaea caerulescens</name>
    <name type="common">Alpine penny-cress</name>
    <name type="synonym">Thlaspi caerulescens</name>
    <dbReference type="NCBI Taxonomy" id="107243"/>
    <lineage>
        <taxon>Eukaryota</taxon>
        <taxon>Viridiplantae</taxon>
        <taxon>Streptophyta</taxon>
        <taxon>Embryophyta</taxon>
        <taxon>Tracheophyta</taxon>
        <taxon>Spermatophyta</taxon>
        <taxon>Magnoliopsida</taxon>
        <taxon>eudicotyledons</taxon>
        <taxon>Gunneridae</taxon>
        <taxon>Pentapetalae</taxon>
        <taxon>rosids</taxon>
        <taxon>malvids</taxon>
        <taxon>Brassicales</taxon>
        <taxon>Brassicaceae</taxon>
        <taxon>Coluteocarpeae</taxon>
        <taxon>Noccaea</taxon>
    </lineage>
</organism>
<dbReference type="InterPro" id="IPR000477">
    <property type="entry name" value="RT_dom"/>
</dbReference>
<dbReference type="PANTHER" id="PTHR46890">
    <property type="entry name" value="NON-LTR RETROLELEMENT REVERSE TRANSCRIPTASE-LIKE PROTEIN-RELATED"/>
    <property type="match status" value="1"/>
</dbReference>
<dbReference type="Pfam" id="PF00078">
    <property type="entry name" value="RVT_1"/>
    <property type="match status" value="1"/>
</dbReference>
<dbReference type="EMBL" id="GEVI01007156">
    <property type="protein sequence ID" value="JAU25164.1"/>
    <property type="molecule type" value="Transcribed_RNA"/>
</dbReference>
<dbReference type="AlphaFoldDB" id="A0A1J3E7V7"/>
<dbReference type="InterPro" id="IPR043502">
    <property type="entry name" value="DNA/RNA_pol_sf"/>
</dbReference>
<dbReference type="InterPro" id="IPR052343">
    <property type="entry name" value="Retrotransposon-Effector_Assoc"/>
</dbReference>
<reference evidence="2" key="1">
    <citation type="submission" date="2016-07" db="EMBL/GenBank/DDBJ databases">
        <title>De novo transcriptome assembly of four accessions of the metal hyperaccumulator plant Noccaea caerulescens.</title>
        <authorList>
            <person name="Blande D."/>
            <person name="Halimaa P."/>
            <person name="Tervahauta A.I."/>
            <person name="Aarts M.G."/>
            <person name="Karenlampi S.O."/>
        </authorList>
    </citation>
    <scope>NUCLEOTIDE SEQUENCE</scope>
</reference>
<proteinExistence type="predicted"/>
<evidence type="ECO:0000259" key="1">
    <source>
        <dbReference type="PROSITE" id="PS50878"/>
    </source>
</evidence>
<feature type="domain" description="Reverse transcriptase" evidence="1">
    <location>
        <begin position="1"/>
        <end position="172"/>
    </location>
</feature>
<accession>A0A1J3E7V7</accession>
<protein>
    <recommendedName>
        <fullName evidence="1">Reverse transcriptase domain-containing protein</fullName>
    </recommendedName>
</protein>